<dbReference type="Proteomes" id="UP001500880">
    <property type="component" value="Unassembled WGS sequence"/>
</dbReference>
<accession>A0ABP3KWK9</accession>
<reference evidence="2" key="1">
    <citation type="journal article" date="2019" name="Int. J. Syst. Evol. Microbiol.">
        <title>The Global Catalogue of Microorganisms (GCM) 10K type strain sequencing project: providing services to taxonomists for standard genome sequencing and annotation.</title>
        <authorList>
            <consortium name="The Broad Institute Genomics Platform"/>
            <consortium name="The Broad Institute Genome Sequencing Center for Infectious Disease"/>
            <person name="Wu L."/>
            <person name="Ma J."/>
        </authorList>
    </citation>
    <scope>NUCLEOTIDE SEQUENCE [LARGE SCALE GENOMIC DNA]</scope>
    <source>
        <strain evidence="2">JCM 12389</strain>
    </source>
</reference>
<organism evidence="1 2">
    <name type="scientific">Salinibacillus aidingensis</name>
    <dbReference type="NCBI Taxonomy" id="237684"/>
    <lineage>
        <taxon>Bacteria</taxon>
        <taxon>Bacillati</taxon>
        <taxon>Bacillota</taxon>
        <taxon>Bacilli</taxon>
        <taxon>Bacillales</taxon>
        <taxon>Bacillaceae</taxon>
        <taxon>Salinibacillus</taxon>
    </lineage>
</organism>
<keyword evidence="2" id="KW-1185">Reference proteome</keyword>
<dbReference type="EMBL" id="BAAADO010000002">
    <property type="protein sequence ID" value="GAA0487470.1"/>
    <property type="molecule type" value="Genomic_DNA"/>
</dbReference>
<protein>
    <recommendedName>
        <fullName evidence="3">N-acetyltransferase domain-containing protein</fullName>
    </recommendedName>
</protein>
<evidence type="ECO:0000313" key="2">
    <source>
        <dbReference type="Proteomes" id="UP001500880"/>
    </source>
</evidence>
<comment type="caution">
    <text evidence="1">The sequence shown here is derived from an EMBL/GenBank/DDBJ whole genome shotgun (WGS) entry which is preliminary data.</text>
</comment>
<sequence length="147" mass="16798">MLNIVPASKYDATTVETFFGDHWTSQTNRHELLTHGRFIEINGGRRGFYAIVPKEKGIGQLRTLYFTEQLQASLLLTLIDWIKDEAAENGYQQLMVFSHRLSTDTLFETWGFEKITGKPPISVDKPSEEGEWWMTPVTSSTNVDKTP</sequence>
<dbReference type="RefSeq" id="WP_343838536.1">
    <property type="nucleotide sequence ID" value="NZ_BAAADO010000002.1"/>
</dbReference>
<gene>
    <name evidence="1" type="ORF">GCM10008986_11210</name>
</gene>
<name>A0ABP3KWK9_9BACI</name>
<evidence type="ECO:0000313" key="1">
    <source>
        <dbReference type="EMBL" id="GAA0487470.1"/>
    </source>
</evidence>
<evidence type="ECO:0008006" key="3">
    <source>
        <dbReference type="Google" id="ProtNLM"/>
    </source>
</evidence>
<proteinExistence type="predicted"/>